<dbReference type="InterPro" id="IPR010819">
    <property type="entry name" value="AGE/CE"/>
</dbReference>
<comment type="subunit">
    <text evidence="9">Homodimer. Forms a heterodimer with renin and inhibits its activity.</text>
</comment>
<keyword evidence="11" id="KW-1185">Reference proteome</keyword>
<dbReference type="EMBL" id="JAPMOS010000013">
    <property type="protein sequence ID" value="KAJ4460409.1"/>
    <property type="molecule type" value="Genomic_DNA"/>
</dbReference>
<protein>
    <recommendedName>
        <fullName evidence="3">N-acylglucosamine 2-epimerase</fullName>
        <ecNumber evidence="2">5.1.3.8</ecNumber>
    </recommendedName>
    <alternativeName>
        <fullName evidence="7">GlcNAc 2-epimerase</fullName>
    </alternativeName>
    <alternativeName>
        <fullName evidence="5">N-acetyl-D-glucosamine 2-epimerase</fullName>
    </alternativeName>
    <alternativeName>
        <fullName evidence="6">Renin-binding protein</fullName>
    </alternativeName>
</protein>
<dbReference type="EC" id="5.1.3.8" evidence="2"/>
<reference evidence="10" key="1">
    <citation type="journal article" date="2022" name="bioRxiv">
        <title>Genomics of Preaxostyla Flagellates Illuminates Evolutionary Transitions and the Path Towards Mitochondrial Loss.</title>
        <authorList>
            <person name="Novak L.V.F."/>
            <person name="Treitli S.C."/>
            <person name="Pyrih J."/>
            <person name="Halakuc P."/>
            <person name="Pipaliya S.V."/>
            <person name="Vacek V."/>
            <person name="Brzon O."/>
            <person name="Soukal P."/>
            <person name="Eme L."/>
            <person name="Dacks J.B."/>
            <person name="Karnkowska A."/>
            <person name="Elias M."/>
            <person name="Hampl V."/>
        </authorList>
    </citation>
    <scope>NUCLEOTIDE SEQUENCE</scope>
    <source>
        <strain evidence="10">RCP-MX</strain>
    </source>
</reference>
<dbReference type="Gene3D" id="1.50.10.10">
    <property type="match status" value="1"/>
</dbReference>
<evidence type="ECO:0000256" key="5">
    <source>
        <dbReference type="ARBA" id="ARBA00031608"/>
    </source>
</evidence>
<evidence type="ECO:0000256" key="8">
    <source>
        <dbReference type="ARBA" id="ARBA00034243"/>
    </source>
</evidence>
<accession>A0ABQ8UMJ9</accession>
<evidence type="ECO:0000313" key="10">
    <source>
        <dbReference type="EMBL" id="KAJ4460409.1"/>
    </source>
</evidence>
<comment type="catalytic activity">
    <reaction evidence="8">
        <text>an N-acyl-D-glucosamine = an N-acyl-D-mannosamine</text>
        <dbReference type="Rhea" id="RHEA:19033"/>
        <dbReference type="ChEBI" id="CHEBI:16062"/>
        <dbReference type="ChEBI" id="CHEBI:17274"/>
        <dbReference type="EC" id="5.1.3.8"/>
    </reaction>
    <physiologicalReaction direction="left-to-right" evidence="8">
        <dbReference type="Rhea" id="RHEA:19034"/>
    </physiologicalReaction>
    <physiologicalReaction direction="right-to-left" evidence="8">
        <dbReference type="Rhea" id="RHEA:19035"/>
    </physiologicalReaction>
</comment>
<comment type="caution">
    <text evidence="10">The sequence shown here is derived from an EMBL/GenBank/DDBJ whole genome shotgun (WGS) entry which is preliminary data.</text>
</comment>
<dbReference type="InterPro" id="IPR008928">
    <property type="entry name" value="6-hairpin_glycosidase_sf"/>
</dbReference>
<evidence type="ECO:0000256" key="2">
    <source>
        <dbReference type="ARBA" id="ARBA00013176"/>
    </source>
</evidence>
<proteinExistence type="inferred from homology"/>
<evidence type="ECO:0000256" key="4">
    <source>
        <dbReference type="ARBA" id="ARBA00023235"/>
    </source>
</evidence>
<dbReference type="InterPro" id="IPR012341">
    <property type="entry name" value="6hp_glycosidase-like_sf"/>
</dbReference>
<dbReference type="Proteomes" id="UP001141327">
    <property type="component" value="Unassembled WGS sequence"/>
</dbReference>
<dbReference type="SUPFAM" id="SSF48208">
    <property type="entry name" value="Six-hairpin glycosidases"/>
    <property type="match status" value="1"/>
</dbReference>
<evidence type="ECO:0000256" key="7">
    <source>
        <dbReference type="ARBA" id="ARBA00033215"/>
    </source>
</evidence>
<evidence type="ECO:0000256" key="6">
    <source>
        <dbReference type="ARBA" id="ARBA00031909"/>
    </source>
</evidence>
<comment type="similarity">
    <text evidence="1">Belongs to the N-acylglucosamine 2-epimerase family.</text>
</comment>
<evidence type="ECO:0000313" key="11">
    <source>
        <dbReference type="Proteomes" id="UP001141327"/>
    </source>
</evidence>
<dbReference type="Pfam" id="PF07221">
    <property type="entry name" value="GlcNAc_2-epim"/>
    <property type="match status" value="1"/>
</dbReference>
<evidence type="ECO:0000256" key="9">
    <source>
        <dbReference type="ARBA" id="ARBA00046544"/>
    </source>
</evidence>
<evidence type="ECO:0000256" key="1">
    <source>
        <dbReference type="ARBA" id="ARBA00008558"/>
    </source>
</evidence>
<sequence length="430" mass="49569">MQQEHVPPPTAAPLTKEKATELAAMFKQELESVVQFWIQHSPDREHGGFFTCLERDGSVYDKDKFVWLQNREIWLMSELYNHYEKRPVFLEMATLGANFMKEHGRAESGDWYFALNQQGRPLVAPYNIFSDCFACMAFSAYANATQQQWAREIAAEAYSHILARQENPKGKWSKGVPGTRPSRALALPMILVNLCMELTSHLTECHVPGDEQVAQRFGLSPAQTQAKIASLLEMLFRDFVDPQSHLMHEHIMQTPEDQDTYDGRLVNPGHTLETCWFTVEAAKTLEGPEYAAVRSRAIEQACELALNTLRFGWDSQNGGIFYFMDMKGHSPQQLEWDQKLWWVHVEALIACIVCFRETRRPVFWDWYQRIHQYTFSHFPDPQGGGEWFGYLNREGRPLLSAKGGKWKGCFHVPRGMFRLANIFSDFAKSL</sequence>
<evidence type="ECO:0000256" key="3">
    <source>
        <dbReference type="ARBA" id="ARBA00014959"/>
    </source>
</evidence>
<name>A0ABQ8UMJ9_9EUKA</name>
<gene>
    <name evidence="10" type="ORF">PAPYR_3440</name>
</gene>
<organism evidence="10 11">
    <name type="scientific">Paratrimastix pyriformis</name>
    <dbReference type="NCBI Taxonomy" id="342808"/>
    <lineage>
        <taxon>Eukaryota</taxon>
        <taxon>Metamonada</taxon>
        <taxon>Preaxostyla</taxon>
        <taxon>Paratrimastigidae</taxon>
        <taxon>Paratrimastix</taxon>
    </lineage>
</organism>
<keyword evidence="4" id="KW-0413">Isomerase</keyword>
<dbReference type="PANTHER" id="PTHR15108">
    <property type="entry name" value="N-ACYLGLUCOSAMINE-2-EPIMERASE"/>
    <property type="match status" value="1"/>
</dbReference>